<dbReference type="CDD" id="cd02181">
    <property type="entry name" value="GH16_fungal_Lam16A_glucanase"/>
    <property type="match status" value="1"/>
</dbReference>
<evidence type="ECO:0000256" key="1">
    <source>
        <dbReference type="SAM" id="SignalP"/>
    </source>
</evidence>
<accession>A0A0C9VEY1</accession>
<dbReference type="EMBL" id="KN837148">
    <property type="protein sequence ID" value="KIJ39902.1"/>
    <property type="molecule type" value="Genomic_DNA"/>
</dbReference>
<feature type="chain" id="PRO_5002205403" evidence="1">
    <location>
        <begin position="23"/>
        <end position="274"/>
    </location>
</feature>
<dbReference type="PANTHER" id="PTHR10963">
    <property type="entry name" value="GLYCOSYL HYDROLASE-RELATED"/>
    <property type="match status" value="1"/>
</dbReference>
<evidence type="ECO:0000259" key="2">
    <source>
        <dbReference type="PROSITE" id="PS51762"/>
    </source>
</evidence>
<dbReference type="SUPFAM" id="SSF49899">
    <property type="entry name" value="Concanavalin A-like lectins/glucanases"/>
    <property type="match status" value="1"/>
</dbReference>
<dbReference type="InterPro" id="IPR050546">
    <property type="entry name" value="Glycosyl_Hydrlase_16"/>
</dbReference>
<dbReference type="GO" id="GO:0004553">
    <property type="term" value="F:hydrolase activity, hydrolyzing O-glycosyl compounds"/>
    <property type="evidence" value="ECO:0007669"/>
    <property type="project" value="InterPro"/>
</dbReference>
<dbReference type="Pfam" id="PF26113">
    <property type="entry name" value="GH16_XgeA"/>
    <property type="match status" value="1"/>
</dbReference>
<dbReference type="OrthoDB" id="192832at2759"/>
<dbReference type="Gene3D" id="2.60.120.200">
    <property type="match status" value="1"/>
</dbReference>
<dbReference type="Proteomes" id="UP000054279">
    <property type="component" value="Unassembled WGS sequence"/>
</dbReference>
<reference evidence="3 4" key="1">
    <citation type="submission" date="2014-06" db="EMBL/GenBank/DDBJ databases">
        <title>Evolutionary Origins and Diversification of the Mycorrhizal Mutualists.</title>
        <authorList>
            <consortium name="DOE Joint Genome Institute"/>
            <consortium name="Mycorrhizal Genomics Consortium"/>
            <person name="Kohler A."/>
            <person name="Kuo A."/>
            <person name="Nagy L.G."/>
            <person name="Floudas D."/>
            <person name="Copeland A."/>
            <person name="Barry K.W."/>
            <person name="Cichocki N."/>
            <person name="Veneault-Fourrey C."/>
            <person name="LaButti K."/>
            <person name="Lindquist E.A."/>
            <person name="Lipzen A."/>
            <person name="Lundell T."/>
            <person name="Morin E."/>
            <person name="Murat C."/>
            <person name="Riley R."/>
            <person name="Ohm R."/>
            <person name="Sun H."/>
            <person name="Tunlid A."/>
            <person name="Henrissat B."/>
            <person name="Grigoriev I.V."/>
            <person name="Hibbett D.S."/>
            <person name="Martin F."/>
        </authorList>
    </citation>
    <scope>NUCLEOTIDE SEQUENCE [LARGE SCALE GENOMIC DNA]</scope>
    <source>
        <strain evidence="3 4">SS14</strain>
    </source>
</reference>
<dbReference type="InterPro" id="IPR013320">
    <property type="entry name" value="ConA-like_dom_sf"/>
</dbReference>
<proteinExistence type="predicted"/>
<dbReference type="GO" id="GO:0009251">
    <property type="term" value="P:glucan catabolic process"/>
    <property type="evidence" value="ECO:0007669"/>
    <property type="project" value="TreeGrafter"/>
</dbReference>
<keyword evidence="3" id="KW-0378">Hydrolase</keyword>
<keyword evidence="4" id="KW-1185">Reference proteome</keyword>
<gene>
    <name evidence="3" type="ORF">M422DRAFT_257222</name>
</gene>
<dbReference type="PROSITE" id="PS51762">
    <property type="entry name" value="GH16_2"/>
    <property type="match status" value="1"/>
</dbReference>
<dbReference type="AlphaFoldDB" id="A0A0C9VEY1"/>
<feature type="non-terminal residue" evidence="3">
    <location>
        <position position="1"/>
    </location>
</feature>
<feature type="signal peptide" evidence="1">
    <location>
        <begin position="1"/>
        <end position="22"/>
    </location>
</feature>
<sequence>MLIHIRTSLAIGVAILPAVSMATTWSLTDTFVGTGFLSAFSHQAIADPTHGRVNYLSQSDALAKNITFASEDSFIMRADSTTVLDPAGPGRDSVRIQSNSQFTSHVLIMDIRHMPEGCATWPAAWELGDDWPNNGEVDIIEGVNSSPPNQATLHTTAGCSIPASTDQTGKTVTTDCDVAVANNAGCGVQADTASSFASGFNSVGGGWYAMERTDDSINVWFWSRSDGSVPNDVKNAPITIDTSTWGTPFANFPDTDCDFSSHFGPHNIVVDLTF</sequence>
<protein>
    <submittedName>
        <fullName evidence="3">Glycoside hydrolase family 16 protein</fullName>
    </submittedName>
</protein>
<keyword evidence="1" id="KW-0732">Signal</keyword>
<evidence type="ECO:0000313" key="4">
    <source>
        <dbReference type="Proteomes" id="UP000054279"/>
    </source>
</evidence>
<organism evidence="3 4">
    <name type="scientific">Sphaerobolus stellatus (strain SS14)</name>
    <dbReference type="NCBI Taxonomy" id="990650"/>
    <lineage>
        <taxon>Eukaryota</taxon>
        <taxon>Fungi</taxon>
        <taxon>Dikarya</taxon>
        <taxon>Basidiomycota</taxon>
        <taxon>Agaricomycotina</taxon>
        <taxon>Agaricomycetes</taxon>
        <taxon>Phallomycetidae</taxon>
        <taxon>Geastrales</taxon>
        <taxon>Sphaerobolaceae</taxon>
        <taxon>Sphaerobolus</taxon>
    </lineage>
</organism>
<feature type="domain" description="GH16" evidence="2">
    <location>
        <begin position="23"/>
        <end position="274"/>
    </location>
</feature>
<name>A0A0C9VEY1_SPHS4</name>
<dbReference type="InterPro" id="IPR000757">
    <property type="entry name" value="Beta-glucanase-like"/>
</dbReference>
<dbReference type="PANTHER" id="PTHR10963:SF24">
    <property type="entry name" value="GLYCOSIDASE C21B10.07-RELATED"/>
    <property type="match status" value="1"/>
</dbReference>
<evidence type="ECO:0000313" key="3">
    <source>
        <dbReference type="EMBL" id="KIJ39902.1"/>
    </source>
</evidence>
<dbReference type="HOGENOM" id="CLU_016972_1_1_1"/>